<dbReference type="SMART" id="SM00701">
    <property type="entry name" value="PGRP"/>
    <property type="match status" value="1"/>
</dbReference>
<feature type="chain" id="PRO_5044724995" evidence="3">
    <location>
        <begin position="21"/>
        <end position="254"/>
    </location>
</feature>
<evidence type="ECO:0000256" key="1">
    <source>
        <dbReference type="ARBA" id="ARBA00007553"/>
    </source>
</evidence>
<dbReference type="PANTHER" id="PTHR11022">
    <property type="entry name" value="PEPTIDOGLYCAN RECOGNITION PROTEIN"/>
    <property type="match status" value="1"/>
</dbReference>
<dbReference type="Proteomes" id="UP001634394">
    <property type="component" value="Unassembled WGS sequence"/>
</dbReference>
<dbReference type="EMBL" id="JBJQND010000019">
    <property type="protein sequence ID" value="KAL3832109.1"/>
    <property type="molecule type" value="Genomic_DNA"/>
</dbReference>
<protein>
    <submittedName>
        <fullName evidence="7">Uncharacterized protein</fullName>
    </submittedName>
</protein>
<evidence type="ECO:0000256" key="3">
    <source>
        <dbReference type="SAM" id="SignalP"/>
    </source>
</evidence>
<comment type="caution">
    <text evidence="7">The sequence shown here is derived from an EMBL/GenBank/DDBJ whole genome shotgun (WGS) entry which is preliminary data.</text>
</comment>
<reference evidence="7 8" key="1">
    <citation type="submission" date="2024-11" db="EMBL/GenBank/DDBJ databases">
        <title>Chromosome-level genome assembly of the freshwater bivalve Anodonta woodiana.</title>
        <authorList>
            <person name="Chen X."/>
        </authorList>
    </citation>
    <scope>NUCLEOTIDE SEQUENCE [LARGE SCALE GENOMIC DNA]</scope>
    <source>
        <strain evidence="7">MN2024</strain>
        <tissue evidence="7">Gills</tissue>
    </source>
</reference>
<keyword evidence="8" id="KW-1185">Reference proteome</keyword>
<accession>A0ABD3T5B6</accession>
<proteinExistence type="inferred from homology"/>
<dbReference type="CDD" id="cd06583">
    <property type="entry name" value="PGRP"/>
    <property type="match status" value="1"/>
</dbReference>
<comment type="similarity">
    <text evidence="1">Belongs to the N-acetylmuramoyl-L-alanine amidase 2 family.</text>
</comment>
<dbReference type="InterPro" id="IPR015510">
    <property type="entry name" value="PGRP"/>
</dbReference>
<dbReference type="InterPro" id="IPR006619">
    <property type="entry name" value="PGRP_domain_met/bac"/>
</dbReference>
<gene>
    <name evidence="6" type="ORF">ACJMK2_023650</name>
    <name evidence="7" type="ORF">ACJMK2_023782</name>
</gene>
<evidence type="ECO:0000313" key="7">
    <source>
        <dbReference type="EMBL" id="KAL3832109.1"/>
    </source>
</evidence>
<feature type="signal peptide" evidence="3">
    <location>
        <begin position="1"/>
        <end position="20"/>
    </location>
</feature>
<dbReference type="GO" id="GO:0002376">
    <property type="term" value="P:immune system process"/>
    <property type="evidence" value="ECO:0007669"/>
    <property type="project" value="UniProtKB-KW"/>
</dbReference>
<evidence type="ECO:0000313" key="6">
    <source>
        <dbReference type="EMBL" id="KAL3831962.1"/>
    </source>
</evidence>
<dbReference type="PANTHER" id="PTHR11022:SF41">
    <property type="entry name" value="PEPTIDOGLYCAN-RECOGNITION PROTEIN LC-RELATED"/>
    <property type="match status" value="1"/>
</dbReference>
<dbReference type="FunFam" id="3.40.80.10:FF:000001">
    <property type="entry name" value="Peptidoglycan recognition protein 1"/>
    <property type="match status" value="1"/>
</dbReference>
<feature type="domain" description="Peptidoglycan recognition protein family" evidence="5">
    <location>
        <begin position="70"/>
        <end position="212"/>
    </location>
</feature>
<feature type="domain" description="N-acetylmuramoyl-L-alanine amidase" evidence="4">
    <location>
        <begin position="81"/>
        <end position="218"/>
    </location>
</feature>
<dbReference type="Pfam" id="PF01510">
    <property type="entry name" value="Amidase_2"/>
    <property type="match status" value="1"/>
</dbReference>
<organism evidence="7 8">
    <name type="scientific">Sinanodonta woodiana</name>
    <name type="common">Chinese pond mussel</name>
    <name type="synonym">Anodonta woodiana</name>
    <dbReference type="NCBI Taxonomy" id="1069815"/>
    <lineage>
        <taxon>Eukaryota</taxon>
        <taxon>Metazoa</taxon>
        <taxon>Spiralia</taxon>
        <taxon>Lophotrochozoa</taxon>
        <taxon>Mollusca</taxon>
        <taxon>Bivalvia</taxon>
        <taxon>Autobranchia</taxon>
        <taxon>Heteroconchia</taxon>
        <taxon>Palaeoheterodonta</taxon>
        <taxon>Unionida</taxon>
        <taxon>Unionoidea</taxon>
        <taxon>Unionidae</taxon>
        <taxon>Unioninae</taxon>
        <taxon>Sinanodonta</taxon>
    </lineage>
</organism>
<evidence type="ECO:0000259" key="4">
    <source>
        <dbReference type="SMART" id="SM00644"/>
    </source>
</evidence>
<dbReference type="InterPro" id="IPR002502">
    <property type="entry name" value="Amidase_domain"/>
</dbReference>
<evidence type="ECO:0000256" key="2">
    <source>
        <dbReference type="ARBA" id="ARBA00022859"/>
    </source>
</evidence>
<keyword evidence="3" id="KW-0732">Signal</keyword>
<dbReference type="AlphaFoldDB" id="A0ABD3T5B6"/>
<evidence type="ECO:0000313" key="8">
    <source>
        <dbReference type="Proteomes" id="UP001634394"/>
    </source>
</evidence>
<dbReference type="EMBL" id="JBJQND010000019">
    <property type="protein sequence ID" value="KAL3831962.1"/>
    <property type="molecule type" value="Genomic_DNA"/>
</dbReference>
<keyword evidence="2" id="KW-0391">Immunity</keyword>
<evidence type="ECO:0000259" key="5">
    <source>
        <dbReference type="SMART" id="SM00701"/>
    </source>
</evidence>
<dbReference type="SMART" id="SM00644">
    <property type="entry name" value="Ami_2"/>
    <property type="match status" value="1"/>
</dbReference>
<dbReference type="Gene3D" id="3.40.80.10">
    <property type="entry name" value="Peptidoglycan recognition protein-like"/>
    <property type="match status" value="1"/>
</dbReference>
<sequence>MKSILLQSLFWMFVLDKIMGEDSGCLLRGGKCQKDTLYCSGYYVNGMCGSLGSRQCCFNSSTDPISCSNVKIVSRSDWGALPPKSVSYLKPPVGLAFIHHTETRPCKGLESCSKILREIQKYHMRDKGWTDIAYSFLVGEDGNAYEGRGWDRIGSHTKGYNDRSLGFAFIGNYFRHLPPATGLSAVKNLIKCGIENGKITGDYCMYGHRDVGNTTCPGEALYREIRTWPHYNCTDWTPFYLNKARTGKSIRYII</sequence>
<dbReference type="SUPFAM" id="SSF55846">
    <property type="entry name" value="N-acetylmuramoyl-L-alanine amidase-like"/>
    <property type="match status" value="1"/>
</dbReference>
<name>A0ABD3T5B6_SINWO</name>
<dbReference type="InterPro" id="IPR036505">
    <property type="entry name" value="Amidase/PGRP_sf"/>
</dbReference>